<dbReference type="InterPro" id="IPR053018">
    <property type="entry name" value="Elsinochrome_Biosynth-Asso"/>
</dbReference>
<feature type="transmembrane region" description="Helical" evidence="1">
    <location>
        <begin position="214"/>
        <end position="234"/>
    </location>
</feature>
<feature type="transmembrane region" description="Helical" evidence="1">
    <location>
        <begin position="28"/>
        <end position="52"/>
    </location>
</feature>
<keyword evidence="1" id="KW-1133">Transmembrane helix</keyword>
<keyword evidence="1" id="KW-0472">Membrane</keyword>
<dbReference type="OrthoDB" id="5427664at2759"/>
<feature type="transmembrane region" description="Helical" evidence="1">
    <location>
        <begin position="108"/>
        <end position="131"/>
    </location>
</feature>
<sequence length="358" mass="40169">MDFGRREEGGDGCELVGEEMATLVGNGILVGFVGQAALSLGLSAWVFFLTTHGNMDIVHPEGSIHREIERKRLHFVSSILMIGSDIQSTLGIAYMITVFAQAEIIDTYHLHLVFDIVSFVGVSNTAALVCWRFCRAKLDEPHNSKHRTKRISERIIHPHGRYRATFMYTVLYLVLTILLCVRLDDWSPNKAPGRCYHSHLVTNAAASHPYSDKIYVAITSSWLIAVLLASVFGGVRRRHTILILSSLHFPLHLYMALALRQANQGKFEGEPKHENEWDFGQTTAVVLLGISVTELLTKGKEYYDFEKSVVKHGLPRHGSNRSLQEAGEGNRDNCLLERLPTDQNTPRERLLVGEHAES</sequence>
<feature type="transmembrane region" description="Helical" evidence="1">
    <location>
        <begin position="164"/>
        <end position="184"/>
    </location>
</feature>
<proteinExistence type="predicted"/>
<dbReference type="PANTHER" id="PTHR37577:SF1">
    <property type="entry name" value="INTEGRAL MEMBRANE PROTEIN"/>
    <property type="match status" value="1"/>
</dbReference>
<dbReference type="AlphaFoldDB" id="A0A7H8QN52"/>
<accession>A0A7H8QN52</accession>
<dbReference type="GeneID" id="55989945"/>
<dbReference type="RefSeq" id="XP_035341523.1">
    <property type="nucleotide sequence ID" value="XM_035485630.1"/>
</dbReference>
<name>A0A7H8QN52_TALRU</name>
<dbReference type="KEGG" id="trg:TRUGW13939_02436"/>
<dbReference type="EMBL" id="CP055898">
    <property type="protein sequence ID" value="QKX55344.1"/>
    <property type="molecule type" value="Genomic_DNA"/>
</dbReference>
<keyword evidence="3" id="KW-1185">Reference proteome</keyword>
<evidence type="ECO:0000256" key="1">
    <source>
        <dbReference type="SAM" id="Phobius"/>
    </source>
</evidence>
<feature type="transmembrane region" description="Helical" evidence="1">
    <location>
        <begin position="73"/>
        <end position="96"/>
    </location>
</feature>
<evidence type="ECO:0000313" key="3">
    <source>
        <dbReference type="Proteomes" id="UP000509510"/>
    </source>
</evidence>
<evidence type="ECO:0000313" key="2">
    <source>
        <dbReference type="EMBL" id="QKX55344.1"/>
    </source>
</evidence>
<dbReference type="Proteomes" id="UP000509510">
    <property type="component" value="Chromosome I"/>
</dbReference>
<protein>
    <submittedName>
        <fullName evidence="2">Uncharacterized protein</fullName>
    </submittedName>
</protein>
<gene>
    <name evidence="2" type="ORF">TRUGW13939_02436</name>
</gene>
<keyword evidence="1" id="KW-0812">Transmembrane</keyword>
<organism evidence="2 3">
    <name type="scientific">Talaromyces rugulosus</name>
    <name type="common">Penicillium rugulosum</name>
    <dbReference type="NCBI Taxonomy" id="121627"/>
    <lineage>
        <taxon>Eukaryota</taxon>
        <taxon>Fungi</taxon>
        <taxon>Dikarya</taxon>
        <taxon>Ascomycota</taxon>
        <taxon>Pezizomycotina</taxon>
        <taxon>Eurotiomycetes</taxon>
        <taxon>Eurotiomycetidae</taxon>
        <taxon>Eurotiales</taxon>
        <taxon>Trichocomaceae</taxon>
        <taxon>Talaromyces</taxon>
        <taxon>Talaromyces sect. Islandici</taxon>
    </lineage>
</organism>
<dbReference type="PANTHER" id="PTHR37577">
    <property type="entry name" value="INTEGRAL MEMBRANE PROTEIN"/>
    <property type="match status" value="1"/>
</dbReference>
<reference evidence="3" key="1">
    <citation type="submission" date="2020-06" db="EMBL/GenBank/DDBJ databases">
        <title>A chromosome-scale genome assembly of Talaromyces rugulosus W13939.</title>
        <authorList>
            <person name="Wang B."/>
            <person name="Guo L."/>
            <person name="Ye K."/>
            <person name="Wang L."/>
        </authorList>
    </citation>
    <scope>NUCLEOTIDE SEQUENCE [LARGE SCALE GENOMIC DNA]</scope>
    <source>
        <strain evidence="3">W13939</strain>
    </source>
</reference>